<name>A0A9X7JSI8_9ACTN</name>
<dbReference type="Proteomes" id="UP000242427">
    <property type="component" value="Unassembled WGS sequence"/>
</dbReference>
<organism evidence="1 2">
    <name type="scientific">Streptosporangium nondiastaticum</name>
    <dbReference type="NCBI Taxonomy" id="35764"/>
    <lineage>
        <taxon>Bacteria</taxon>
        <taxon>Bacillati</taxon>
        <taxon>Actinomycetota</taxon>
        <taxon>Actinomycetes</taxon>
        <taxon>Streptosporangiales</taxon>
        <taxon>Streptosporangiaceae</taxon>
        <taxon>Streptosporangium</taxon>
    </lineage>
</organism>
<comment type="caution">
    <text evidence="1">The sequence shown here is derived from an EMBL/GenBank/DDBJ whole genome shotgun (WGS) entry which is preliminary data.</text>
</comment>
<protein>
    <submittedName>
        <fullName evidence="1">Uncharacterized protein</fullName>
    </submittedName>
</protein>
<dbReference type="RefSeq" id="WP_106675304.1">
    <property type="nucleotide sequence ID" value="NZ_PXWG01000014.1"/>
</dbReference>
<accession>A0A9X7JSI8</accession>
<gene>
    <name evidence="1" type="ORF">B7P34_09085</name>
</gene>
<dbReference type="Gene3D" id="3.30.420.40">
    <property type="match status" value="1"/>
</dbReference>
<reference evidence="1 2" key="1">
    <citation type="submission" date="2018-03" db="EMBL/GenBank/DDBJ databases">
        <title>Chitinolytic properties of Streptosporangium nondiastaticum TBG75A20.</title>
        <authorList>
            <person name="Gayathri V."/>
            <person name="Shiburaj S."/>
        </authorList>
    </citation>
    <scope>NUCLEOTIDE SEQUENCE [LARGE SCALE GENOMIC DNA]</scope>
    <source>
        <strain evidence="1 2">TBG75A20</strain>
    </source>
</reference>
<proteinExistence type="predicted"/>
<keyword evidence="2" id="KW-1185">Reference proteome</keyword>
<dbReference type="AlphaFoldDB" id="A0A9X7JSI8"/>
<dbReference type="EMBL" id="PXWG01000014">
    <property type="protein sequence ID" value="PSJ29087.1"/>
    <property type="molecule type" value="Genomic_DNA"/>
</dbReference>
<evidence type="ECO:0000313" key="1">
    <source>
        <dbReference type="EMBL" id="PSJ29087.1"/>
    </source>
</evidence>
<evidence type="ECO:0000313" key="2">
    <source>
        <dbReference type="Proteomes" id="UP000242427"/>
    </source>
</evidence>
<sequence>MYMLNPLLPLRKSREIITGCLSGEPGIEVPSDRLLYSEHHVCQAVSSFIRSGMKEAPVVVMGFRGEAHSTTIFRGRDERLERLATYNLDPSLGKFRENNI</sequence>